<name>A0A9N8V5W3_9GLOM</name>
<sequence length="100" mass="11564">MWRKTAKTPCYPVLPDDEPKIEQDSCPVSVGADSTNHLEKLSESDGYQVATSLRLKLQTEDPKENTMKELQCYITEVKQFDFNHIIIIGKRYCGLFWPRV</sequence>
<dbReference type="Proteomes" id="UP000789706">
    <property type="component" value="Unassembled WGS sequence"/>
</dbReference>
<evidence type="ECO:0000313" key="1">
    <source>
        <dbReference type="EMBL" id="CAG8444030.1"/>
    </source>
</evidence>
<accession>A0A9N8V5W3</accession>
<reference evidence="1" key="1">
    <citation type="submission" date="2021-06" db="EMBL/GenBank/DDBJ databases">
        <authorList>
            <person name="Kallberg Y."/>
            <person name="Tangrot J."/>
            <person name="Rosling A."/>
        </authorList>
    </citation>
    <scope>NUCLEOTIDE SEQUENCE</scope>
    <source>
        <strain evidence="1">AZ414A</strain>
    </source>
</reference>
<evidence type="ECO:0000313" key="2">
    <source>
        <dbReference type="Proteomes" id="UP000789706"/>
    </source>
</evidence>
<gene>
    <name evidence="1" type="ORF">DEBURN_LOCUS1662</name>
</gene>
<dbReference type="AlphaFoldDB" id="A0A9N8V5W3"/>
<comment type="caution">
    <text evidence="1">The sequence shown here is derived from an EMBL/GenBank/DDBJ whole genome shotgun (WGS) entry which is preliminary data.</text>
</comment>
<protein>
    <submittedName>
        <fullName evidence="1">8640_t:CDS:1</fullName>
    </submittedName>
</protein>
<proteinExistence type="predicted"/>
<dbReference type="EMBL" id="CAJVPK010000078">
    <property type="protein sequence ID" value="CAG8444030.1"/>
    <property type="molecule type" value="Genomic_DNA"/>
</dbReference>
<dbReference type="OrthoDB" id="2398066at2759"/>
<keyword evidence="2" id="KW-1185">Reference proteome</keyword>
<organism evidence="1 2">
    <name type="scientific">Diversispora eburnea</name>
    <dbReference type="NCBI Taxonomy" id="1213867"/>
    <lineage>
        <taxon>Eukaryota</taxon>
        <taxon>Fungi</taxon>
        <taxon>Fungi incertae sedis</taxon>
        <taxon>Mucoromycota</taxon>
        <taxon>Glomeromycotina</taxon>
        <taxon>Glomeromycetes</taxon>
        <taxon>Diversisporales</taxon>
        <taxon>Diversisporaceae</taxon>
        <taxon>Diversispora</taxon>
    </lineage>
</organism>